<feature type="region of interest" description="Disordered" evidence="1">
    <location>
        <begin position="92"/>
        <end position="123"/>
    </location>
</feature>
<dbReference type="OrthoDB" id="10426565at2759"/>
<feature type="compositionally biased region" description="Basic and acidic residues" evidence="1">
    <location>
        <begin position="851"/>
        <end position="864"/>
    </location>
</feature>
<protein>
    <submittedName>
        <fullName evidence="2">Uncharacterized protein</fullName>
    </submittedName>
</protein>
<feature type="region of interest" description="Disordered" evidence="1">
    <location>
        <begin position="989"/>
        <end position="1035"/>
    </location>
</feature>
<feature type="region of interest" description="Disordered" evidence="1">
    <location>
        <begin position="851"/>
        <end position="933"/>
    </location>
</feature>
<organism evidence="2 3">
    <name type="scientific">Vavraia culicis (isolate floridensis)</name>
    <name type="common">Microsporidian parasite</name>
    <dbReference type="NCBI Taxonomy" id="948595"/>
    <lineage>
        <taxon>Eukaryota</taxon>
        <taxon>Fungi</taxon>
        <taxon>Fungi incertae sedis</taxon>
        <taxon>Microsporidia</taxon>
        <taxon>Pleistophoridae</taxon>
        <taxon>Vavraia</taxon>
    </lineage>
</organism>
<feature type="compositionally biased region" description="Polar residues" evidence="1">
    <location>
        <begin position="915"/>
        <end position="924"/>
    </location>
</feature>
<evidence type="ECO:0000313" key="2">
    <source>
        <dbReference type="EMBL" id="ELA48459.1"/>
    </source>
</evidence>
<dbReference type="EMBL" id="GL877404">
    <property type="protein sequence ID" value="ELA48459.1"/>
    <property type="molecule type" value="Genomic_DNA"/>
</dbReference>
<dbReference type="HOGENOM" id="CLU_293589_0_0_1"/>
<dbReference type="VEuPathDB" id="MicrosporidiaDB:VCUG_00068"/>
<feature type="region of interest" description="Disordered" evidence="1">
    <location>
        <begin position="797"/>
        <end position="819"/>
    </location>
</feature>
<feature type="compositionally biased region" description="Basic and acidic residues" evidence="1">
    <location>
        <begin position="92"/>
        <end position="111"/>
    </location>
</feature>
<feature type="compositionally biased region" description="Basic and acidic residues" evidence="1">
    <location>
        <begin position="1012"/>
        <end position="1035"/>
    </location>
</feature>
<dbReference type="RefSeq" id="XP_008073089.1">
    <property type="nucleotide sequence ID" value="XM_008074898.1"/>
</dbReference>
<dbReference type="GeneID" id="19877960"/>
<proteinExistence type="predicted"/>
<accession>L2GXW0</accession>
<dbReference type="AlphaFoldDB" id="L2GXW0"/>
<sequence>MKKNELMKYALTAGNLQIKLENNCNECYLYLPTPILEQNNMFGPDIRSKYAKINAKNFFVQKRKCLVERNCLDYALFYSLLREVRERRDGRVRTRVRNDSVADRPADKDGGETSEDAVLSTKSDSDGFSVDNYPISRTNLSRKPHKLRISRTKALLAEIWYGNHCKRRSNDLFLTSMADPLVVIGALLGTKHFSKFVYMEKEAININGLRLNRNTNWYKLFHFSLLNVNSIGIRNILNLGDEKLSMMLYMQNKSRSDVLEHMVVMDLDLARKIVLCYNDAEKEMHKLYVTECEKRANKKCVVEFLNCSNIENISPDIFYLYRKYEKNVELAKIIELKDYIDKAENSTCDSIKDMVVRCKELYSFFISSESMTSDESKVKEVFSAELCQEVADETKKMLCRLVKSNIEFISNGLNELNTKSRRTVMRQIVTESWEHMLPMYSDLVCMQDDLNRFIFECELFNYIVEAGKHTMPGDAKEMERKNILRMRKAAKFIDVLKFKDPSKSILLNMLRVYLERSLSKKRYGMVNVLRAYLNKRNDFDYTLLQNFRNNIFKMNSVKLKQKIALVDLYYELVRDVNTKQRDLSINFQEIMTRSTSNPLNYSRLTPLEIKNVEFGPDVVRYIESFRGKVFERFFDAKNFILFTSHFLGNLTDLEWIENSLHSIKSSREDLNVMVESLISQVKIRRSVRGDVMVTTASKETDKRSAVAEGNVKRTNSTQEEQKKTTDTQHMPRSTDIEGAFRSSFVRQPRDRYQANPKNYKKCMEKEIEPGEIVCGTRETRGNASVYEHDRSAAYRYEESSQYDERSDHGDKKYCKSRNDSRINNREASWDGNERVERDEDRSRSYVYRGREREYGGNRRTDRRSSYYNTPPHENGSEIGSLRNVRSETNYRASPAYVENERTDNFGSEPRGHNRGNFNNSYSSHSGRDREPCNSNTWRAGYQAEYTQRTRGNNYCGRGDFDERRVDRYNDRGRNEYGRPYDERTYEHADYRRYDDDNRNYDRESDYSWSRYGRRDRDRSPDEYSNERARRKRREY</sequence>
<feature type="compositionally biased region" description="Basic and acidic residues" evidence="1">
    <location>
        <begin position="989"/>
        <end position="1005"/>
    </location>
</feature>
<dbReference type="Proteomes" id="UP000011081">
    <property type="component" value="Unassembled WGS sequence"/>
</dbReference>
<gene>
    <name evidence="2" type="ORF">VCUG_00068</name>
</gene>
<feature type="region of interest" description="Disordered" evidence="1">
    <location>
        <begin position="696"/>
        <end position="739"/>
    </location>
</feature>
<name>L2GXW0_VAVCU</name>
<evidence type="ECO:0000256" key="1">
    <source>
        <dbReference type="SAM" id="MobiDB-lite"/>
    </source>
</evidence>
<dbReference type="InParanoid" id="L2GXW0"/>
<reference evidence="3" key="1">
    <citation type="submission" date="2011-03" db="EMBL/GenBank/DDBJ databases">
        <title>The genome sequence of Vavraia culicis strain floridensis.</title>
        <authorList>
            <consortium name="The Broad Institute Genome Sequencing Platform"/>
            <person name="Cuomo C."/>
            <person name="Becnel J."/>
            <person name="Sanscrainte N."/>
            <person name="Young S.K."/>
            <person name="Zeng Q."/>
            <person name="Gargeya S."/>
            <person name="Fitzgerald M."/>
            <person name="Haas B."/>
            <person name="Abouelleil A."/>
            <person name="Alvarado L."/>
            <person name="Arachchi H.M."/>
            <person name="Berlin A."/>
            <person name="Chapman S.B."/>
            <person name="Gearin G."/>
            <person name="Goldberg J."/>
            <person name="Griggs A."/>
            <person name="Gujja S."/>
            <person name="Hansen M."/>
            <person name="Heiman D."/>
            <person name="Howarth C."/>
            <person name="Larimer J."/>
            <person name="Lui A."/>
            <person name="MacDonald P.J.P."/>
            <person name="McCowen C."/>
            <person name="Montmayeur A."/>
            <person name="Murphy C."/>
            <person name="Neiman D."/>
            <person name="Pearson M."/>
            <person name="Priest M."/>
            <person name="Roberts A."/>
            <person name="Saif S."/>
            <person name="Shea T."/>
            <person name="Sisk P."/>
            <person name="Stolte C."/>
            <person name="Sykes S."/>
            <person name="Wortman J."/>
            <person name="Nusbaum C."/>
            <person name="Birren B."/>
        </authorList>
    </citation>
    <scope>NUCLEOTIDE SEQUENCE [LARGE SCALE GENOMIC DNA]</scope>
    <source>
        <strain evidence="3">floridensis</strain>
    </source>
</reference>
<dbReference type="STRING" id="948595.L2GXW0"/>
<keyword evidence="3" id="KW-1185">Reference proteome</keyword>
<dbReference type="OMA" id="TESWEHM"/>
<evidence type="ECO:0000313" key="3">
    <source>
        <dbReference type="Proteomes" id="UP000011081"/>
    </source>
</evidence>